<dbReference type="AlphaFoldDB" id="A0A251RSE2"/>
<dbReference type="EMBL" id="CM007906">
    <property type="protein sequence ID" value="OTF87388.1"/>
    <property type="molecule type" value="Genomic_DNA"/>
</dbReference>
<reference evidence="2" key="3">
    <citation type="submission" date="2020-06" db="EMBL/GenBank/DDBJ databases">
        <title>Helianthus annuus Genome sequencing and assembly Release 2.</title>
        <authorList>
            <person name="Gouzy J."/>
            <person name="Langlade N."/>
            <person name="Munos S."/>
        </authorList>
    </citation>
    <scope>NUCLEOTIDE SEQUENCE</scope>
    <source>
        <tissue evidence="2">Leaves</tissue>
    </source>
</reference>
<organism evidence="3 4">
    <name type="scientific">Helianthus annuus</name>
    <name type="common">Common sunflower</name>
    <dbReference type="NCBI Taxonomy" id="4232"/>
    <lineage>
        <taxon>Eukaryota</taxon>
        <taxon>Viridiplantae</taxon>
        <taxon>Streptophyta</taxon>
        <taxon>Embryophyta</taxon>
        <taxon>Tracheophyta</taxon>
        <taxon>Spermatophyta</taxon>
        <taxon>Magnoliopsida</taxon>
        <taxon>eudicotyledons</taxon>
        <taxon>Gunneridae</taxon>
        <taxon>Pentapetalae</taxon>
        <taxon>asterids</taxon>
        <taxon>campanulids</taxon>
        <taxon>Asterales</taxon>
        <taxon>Asteraceae</taxon>
        <taxon>Asteroideae</taxon>
        <taxon>Heliantheae alliance</taxon>
        <taxon>Heliantheae</taxon>
        <taxon>Helianthus</taxon>
    </lineage>
</organism>
<accession>A0A251RSE2</accession>
<keyword evidence="4" id="KW-1185">Reference proteome</keyword>
<feature type="chain" id="PRO_5041060772" evidence="1">
    <location>
        <begin position="30"/>
        <end position="58"/>
    </location>
</feature>
<reference evidence="2 4" key="1">
    <citation type="journal article" date="2017" name="Nature">
        <title>The sunflower genome provides insights into oil metabolism, flowering and Asterid evolution.</title>
        <authorList>
            <person name="Badouin H."/>
            <person name="Gouzy J."/>
            <person name="Grassa C.J."/>
            <person name="Murat F."/>
            <person name="Staton S.E."/>
            <person name="Cottret L."/>
            <person name="Lelandais-Briere C."/>
            <person name="Owens G.L."/>
            <person name="Carrere S."/>
            <person name="Mayjonade B."/>
            <person name="Legrand L."/>
            <person name="Gill N."/>
            <person name="Kane N.C."/>
            <person name="Bowers J.E."/>
            <person name="Hubner S."/>
            <person name="Bellec A."/>
            <person name="Berard A."/>
            <person name="Berges H."/>
            <person name="Blanchet N."/>
            <person name="Boniface M.C."/>
            <person name="Brunel D."/>
            <person name="Catrice O."/>
            <person name="Chaidir N."/>
            <person name="Claudel C."/>
            <person name="Donnadieu C."/>
            <person name="Faraut T."/>
            <person name="Fievet G."/>
            <person name="Helmstetter N."/>
            <person name="King M."/>
            <person name="Knapp S.J."/>
            <person name="Lai Z."/>
            <person name="Le Paslier M.C."/>
            <person name="Lippi Y."/>
            <person name="Lorenzon L."/>
            <person name="Mandel J.R."/>
            <person name="Marage G."/>
            <person name="Marchand G."/>
            <person name="Marquand E."/>
            <person name="Bret-Mestries E."/>
            <person name="Morien E."/>
            <person name="Nambeesan S."/>
            <person name="Nguyen T."/>
            <person name="Pegot-Espagnet P."/>
            <person name="Pouilly N."/>
            <person name="Raftis F."/>
            <person name="Sallet E."/>
            <person name="Schiex T."/>
            <person name="Thomas J."/>
            <person name="Vandecasteele C."/>
            <person name="Vares D."/>
            <person name="Vear F."/>
            <person name="Vautrin S."/>
            <person name="Crespi M."/>
            <person name="Mangin B."/>
            <person name="Burke J.M."/>
            <person name="Salse J."/>
            <person name="Munos S."/>
            <person name="Vincourt P."/>
            <person name="Rieseberg L.H."/>
            <person name="Langlade N.B."/>
        </authorList>
    </citation>
    <scope>NUCLEOTIDE SEQUENCE [LARGE SCALE GENOMIC DNA]</scope>
    <source>
        <strain evidence="4">cv. SF193</strain>
        <tissue evidence="2">Leaves</tissue>
    </source>
</reference>
<dbReference type="EMBL" id="MNCJ02000317">
    <property type="protein sequence ID" value="KAF5817632.1"/>
    <property type="molecule type" value="Genomic_DNA"/>
</dbReference>
<evidence type="ECO:0000313" key="2">
    <source>
        <dbReference type="EMBL" id="KAF5817632.1"/>
    </source>
</evidence>
<feature type="signal peptide" evidence="1">
    <location>
        <begin position="1"/>
        <end position="29"/>
    </location>
</feature>
<dbReference type="Gramene" id="mRNA:HanXRQr2_Chr02g0055341">
    <property type="protein sequence ID" value="mRNA:HanXRQr2_Chr02g0055341"/>
    <property type="gene ID" value="HanXRQr2_Chr02g0055341"/>
</dbReference>
<dbReference type="Proteomes" id="UP000215914">
    <property type="component" value="Chromosome 17"/>
</dbReference>
<dbReference type="InParanoid" id="A0A251RSE2"/>
<evidence type="ECO:0000256" key="1">
    <source>
        <dbReference type="SAM" id="SignalP"/>
    </source>
</evidence>
<proteinExistence type="predicted"/>
<keyword evidence="1" id="KW-0732">Signal</keyword>
<sequence>MILVVNKLLLCLKKWRIFMLLCSLLHLNSKKIDVDVVAFCFRMIRKWLLSSLIIYAAS</sequence>
<reference evidence="3" key="2">
    <citation type="submission" date="2017-02" db="EMBL/GenBank/DDBJ databases">
        <title>Sunflower complete genome.</title>
        <authorList>
            <person name="Langlade N."/>
            <person name="Munos S."/>
        </authorList>
    </citation>
    <scope>NUCLEOTIDE SEQUENCE [LARGE SCALE GENOMIC DNA]</scope>
    <source>
        <tissue evidence="3">Leaves</tissue>
    </source>
</reference>
<gene>
    <name evidence="3" type="ORF">HannXRQ_Chr17g0561251</name>
    <name evidence="2" type="ORF">HanXRQr2_Chr02g0055341</name>
</gene>
<evidence type="ECO:0000313" key="3">
    <source>
        <dbReference type="EMBL" id="OTF87388.1"/>
    </source>
</evidence>
<evidence type="ECO:0000313" key="4">
    <source>
        <dbReference type="Proteomes" id="UP000215914"/>
    </source>
</evidence>
<protein>
    <submittedName>
        <fullName evidence="3">Uncharacterized protein</fullName>
    </submittedName>
</protein>
<name>A0A251RSE2_HELAN</name>